<keyword evidence="4" id="KW-1185">Reference proteome</keyword>
<dbReference type="InParanoid" id="A0A200QYG6"/>
<protein>
    <submittedName>
        <fullName evidence="3">Pre-rRNA-processing protein TSR2</fullName>
    </submittedName>
</protein>
<evidence type="ECO:0000313" key="4">
    <source>
        <dbReference type="Proteomes" id="UP000195402"/>
    </source>
</evidence>
<comment type="similarity">
    <text evidence="1">Belongs to the TSR2 family.</text>
</comment>
<reference evidence="3 4" key="1">
    <citation type="journal article" date="2017" name="Mol. Plant">
        <title>The Genome of Medicinal Plant Macleaya cordata Provides New Insights into Benzylisoquinoline Alkaloids Metabolism.</title>
        <authorList>
            <person name="Liu X."/>
            <person name="Liu Y."/>
            <person name="Huang P."/>
            <person name="Ma Y."/>
            <person name="Qing Z."/>
            <person name="Tang Q."/>
            <person name="Cao H."/>
            <person name="Cheng P."/>
            <person name="Zheng Y."/>
            <person name="Yuan Z."/>
            <person name="Zhou Y."/>
            <person name="Liu J."/>
            <person name="Tang Z."/>
            <person name="Zhuo Y."/>
            <person name="Zhang Y."/>
            <person name="Yu L."/>
            <person name="Huang J."/>
            <person name="Yang P."/>
            <person name="Peng Q."/>
            <person name="Zhang J."/>
            <person name="Jiang W."/>
            <person name="Zhang Z."/>
            <person name="Lin K."/>
            <person name="Ro D.K."/>
            <person name="Chen X."/>
            <person name="Xiong X."/>
            <person name="Shang Y."/>
            <person name="Huang S."/>
            <person name="Zeng J."/>
        </authorList>
    </citation>
    <scope>NUCLEOTIDE SEQUENCE [LARGE SCALE GENOMIC DNA]</scope>
    <source>
        <strain evidence="4">cv. BLH2017</strain>
        <tissue evidence="3">Root</tissue>
    </source>
</reference>
<dbReference type="EMBL" id="MVGT01000754">
    <property type="protein sequence ID" value="OVA15492.1"/>
    <property type="molecule type" value="Genomic_DNA"/>
</dbReference>
<dbReference type="InterPro" id="IPR019398">
    <property type="entry name" value="Pre-rRNA_process_TSR2"/>
</dbReference>
<organism evidence="3 4">
    <name type="scientific">Macleaya cordata</name>
    <name type="common">Five-seeded plume-poppy</name>
    <name type="synonym">Bocconia cordata</name>
    <dbReference type="NCBI Taxonomy" id="56857"/>
    <lineage>
        <taxon>Eukaryota</taxon>
        <taxon>Viridiplantae</taxon>
        <taxon>Streptophyta</taxon>
        <taxon>Embryophyta</taxon>
        <taxon>Tracheophyta</taxon>
        <taxon>Spermatophyta</taxon>
        <taxon>Magnoliopsida</taxon>
        <taxon>Ranunculales</taxon>
        <taxon>Papaveraceae</taxon>
        <taxon>Papaveroideae</taxon>
        <taxon>Macleaya</taxon>
    </lineage>
</organism>
<evidence type="ECO:0000256" key="2">
    <source>
        <dbReference type="ARBA" id="ARBA00022552"/>
    </source>
</evidence>
<dbReference type="STRING" id="56857.A0A200QYG6"/>
<dbReference type="OrthoDB" id="263560at2759"/>
<dbReference type="Proteomes" id="UP000195402">
    <property type="component" value="Unassembled WGS sequence"/>
</dbReference>
<accession>A0A200QYG6</accession>
<dbReference type="OMA" id="DIVSWMT"/>
<dbReference type="GO" id="GO:0006364">
    <property type="term" value="P:rRNA processing"/>
    <property type="evidence" value="ECO:0007669"/>
    <property type="project" value="UniProtKB-KW"/>
</dbReference>
<sequence length="82" mass="9375">MLRSFMDSNNGRHVTSQQLRPESLSIFAEGISLLLSRWSGLQLAIKNEWGGRDSRQKSEQLASDLFYWFSQSKGSIKDFTGF</sequence>
<dbReference type="AlphaFoldDB" id="A0A200QYG6"/>
<gene>
    <name evidence="3" type="ORF">BVC80_9035g6</name>
</gene>
<evidence type="ECO:0000313" key="3">
    <source>
        <dbReference type="EMBL" id="OVA15492.1"/>
    </source>
</evidence>
<dbReference type="Pfam" id="PF10273">
    <property type="entry name" value="WGG"/>
    <property type="match status" value="1"/>
</dbReference>
<name>A0A200QYG6_MACCD</name>
<keyword evidence="2" id="KW-0698">rRNA processing</keyword>
<evidence type="ECO:0000256" key="1">
    <source>
        <dbReference type="ARBA" id="ARBA00006524"/>
    </source>
</evidence>
<comment type="caution">
    <text evidence="3">The sequence shown here is derived from an EMBL/GenBank/DDBJ whole genome shotgun (WGS) entry which is preliminary data.</text>
</comment>
<proteinExistence type="inferred from homology"/>
<dbReference type="PANTHER" id="PTHR21250">
    <property type="entry name" value="PRE-RRNA-PROCESSING PROTEIN TSR2 HOMOLOG"/>
    <property type="match status" value="1"/>
</dbReference>